<dbReference type="EMBL" id="CP090569">
    <property type="protein sequence ID" value="USF87219.1"/>
    <property type="molecule type" value="Genomic_DNA"/>
</dbReference>
<gene>
    <name evidence="2" type="ORF">L0Y14_13920</name>
</gene>
<evidence type="ECO:0000313" key="2">
    <source>
        <dbReference type="EMBL" id="USF87219.1"/>
    </source>
</evidence>
<keyword evidence="1" id="KW-1133">Transmembrane helix</keyword>
<keyword evidence="3" id="KW-1185">Reference proteome</keyword>
<dbReference type="InterPro" id="IPR045584">
    <property type="entry name" value="Pilin-like"/>
</dbReference>
<evidence type="ECO:0000313" key="3">
    <source>
        <dbReference type="Proteomes" id="UP001056649"/>
    </source>
</evidence>
<dbReference type="InterPro" id="IPR012902">
    <property type="entry name" value="N_methyl_site"/>
</dbReference>
<keyword evidence="1" id="KW-0812">Transmembrane</keyword>
<dbReference type="PROSITE" id="PS00409">
    <property type="entry name" value="PROKAR_NTER_METHYL"/>
    <property type="match status" value="1"/>
</dbReference>
<dbReference type="SUPFAM" id="SSF54523">
    <property type="entry name" value="Pili subunits"/>
    <property type="match status" value="1"/>
</dbReference>
<dbReference type="KEGG" id="eps:L0Y14_13920"/>
<dbReference type="RefSeq" id="WP_251859216.1">
    <property type="nucleotide sequence ID" value="NZ_CP090569.1"/>
</dbReference>
<dbReference type="GO" id="GO:0043683">
    <property type="term" value="P:type IV pilus assembly"/>
    <property type="evidence" value="ECO:0007669"/>
    <property type="project" value="InterPro"/>
</dbReference>
<dbReference type="NCBIfam" id="TIGR02532">
    <property type="entry name" value="IV_pilin_GFxxxE"/>
    <property type="match status" value="1"/>
</dbReference>
<proteinExistence type="predicted"/>
<feature type="transmembrane region" description="Helical" evidence="1">
    <location>
        <begin position="20"/>
        <end position="41"/>
    </location>
</feature>
<evidence type="ECO:0000256" key="1">
    <source>
        <dbReference type="SAM" id="Phobius"/>
    </source>
</evidence>
<dbReference type="Pfam" id="PF16074">
    <property type="entry name" value="PilW"/>
    <property type="match status" value="1"/>
</dbReference>
<dbReference type="AlphaFoldDB" id="A0A9J6ZWP5"/>
<organism evidence="2 3">
    <name type="scientific">Candidatus Endoriftia persephonae</name>
    <dbReference type="NCBI Taxonomy" id="393765"/>
    <lineage>
        <taxon>Bacteria</taxon>
        <taxon>Pseudomonadati</taxon>
        <taxon>Pseudomonadota</taxon>
        <taxon>Gammaproteobacteria</taxon>
        <taxon>Chromatiales</taxon>
        <taxon>Sedimenticolaceae</taxon>
        <taxon>Candidatus Endoriftia</taxon>
    </lineage>
</organism>
<keyword evidence="1" id="KW-0472">Membrane</keyword>
<name>A0A9J6ZWP5_9GAMM</name>
<sequence length="339" mass="36387">MNSYLKKYPMRRLCQGLTLVELMIALVLSLLLMSGAISIFMSSKQTFKLEENVSRIQESMRYVASRFINDFAGGGFYGCAQSSKDGNSNVTNVVSYSGGDDWKTPLYDFAQPLIGVEGASGAPDSLTMHYAKAGVAVPVTTSMGSQTGSVPVDQNVATYSELEAGDIISVSDCDALAIFMLTNDPGNSGLLAHDTNTTLNNVSNSEAGIQHVFGDTRFSAATVYEMEAVNYQVLATGPVGSKISGLFATRLGGERQLLIAGVQDFQITYGVDQDNDGSADRYTDWDSVGSANLDLITSLRIFLEINPGTPVADSQGKMADDETREFTFTIKLRNRGGTI</sequence>
<dbReference type="Proteomes" id="UP001056649">
    <property type="component" value="Chromosome"/>
</dbReference>
<protein>
    <submittedName>
        <fullName evidence="2">PilW family protein</fullName>
    </submittedName>
</protein>
<reference evidence="2" key="1">
    <citation type="journal article" date="2022" name="Mol. Ecol. Resour.">
        <title>The complete and closed genome of the facultative generalist Candidatus Endoriftia persephone from deep-sea hydrothermal vents.</title>
        <authorList>
            <person name="de Oliveira A.L."/>
            <person name="Srivastava A."/>
            <person name="Espada-Hinojosa S."/>
            <person name="Bright M."/>
        </authorList>
    </citation>
    <scope>NUCLEOTIDE SEQUENCE</scope>
    <source>
        <strain evidence="2">Tica-EPR-9o50.N</strain>
    </source>
</reference>
<dbReference type="InterPro" id="IPR032092">
    <property type="entry name" value="PilW"/>
</dbReference>
<dbReference type="Pfam" id="PF07963">
    <property type="entry name" value="N_methyl"/>
    <property type="match status" value="1"/>
</dbReference>
<accession>A0A9J6ZWP5</accession>